<evidence type="ECO:0000256" key="1">
    <source>
        <dbReference type="ARBA" id="ARBA00004123"/>
    </source>
</evidence>
<gene>
    <name evidence="7" type="ORF">L484_026634</name>
</gene>
<evidence type="ECO:0000313" key="7">
    <source>
        <dbReference type="EMBL" id="EXC35311.1"/>
    </source>
</evidence>
<dbReference type="GO" id="GO:0003700">
    <property type="term" value="F:DNA-binding transcription factor activity"/>
    <property type="evidence" value="ECO:0007669"/>
    <property type="project" value="InterPro"/>
</dbReference>
<dbReference type="Gene3D" id="1.20.5.170">
    <property type="match status" value="1"/>
</dbReference>
<feature type="region of interest" description="Disordered" evidence="5">
    <location>
        <begin position="1"/>
        <end position="43"/>
    </location>
</feature>
<keyword evidence="2" id="KW-0238">DNA-binding</keyword>
<evidence type="ECO:0000259" key="6">
    <source>
        <dbReference type="PROSITE" id="PS00036"/>
    </source>
</evidence>
<organism evidence="7 8">
    <name type="scientific">Morus notabilis</name>
    <dbReference type="NCBI Taxonomy" id="981085"/>
    <lineage>
        <taxon>Eukaryota</taxon>
        <taxon>Viridiplantae</taxon>
        <taxon>Streptophyta</taxon>
        <taxon>Embryophyta</taxon>
        <taxon>Tracheophyta</taxon>
        <taxon>Spermatophyta</taxon>
        <taxon>Magnoliopsida</taxon>
        <taxon>eudicotyledons</taxon>
        <taxon>Gunneridae</taxon>
        <taxon>Pentapetalae</taxon>
        <taxon>rosids</taxon>
        <taxon>fabids</taxon>
        <taxon>Rosales</taxon>
        <taxon>Moraceae</taxon>
        <taxon>Moreae</taxon>
        <taxon>Morus</taxon>
    </lineage>
</organism>
<dbReference type="InterPro" id="IPR043452">
    <property type="entry name" value="BZIP46-like"/>
</dbReference>
<feature type="region of interest" description="Disordered" evidence="5">
    <location>
        <begin position="62"/>
        <end position="91"/>
    </location>
</feature>
<dbReference type="EMBL" id="KE346358">
    <property type="protein sequence ID" value="EXC35311.1"/>
    <property type="molecule type" value="Genomic_DNA"/>
</dbReference>
<feature type="compositionally biased region" description="Basic and acidic residues" evidence="5">
    <location>
        <begin position="241"/>
        <end position="252"/>
    </location>
</feature>
<dbReference type="Proteomes" id="UP000030645">
    <property type="component" value="Unassembled WGS sequence"/>
</dbReference>
<dbReference type="GO" id="GO:0003677">
    <property type="term" value="F:DNA binding"/>
    <property type="evidence" value="ECO:0007669"/>
    <property type="project" value="UniProtKB-KW"/>
</dbReference>
<dbReference type="SMART" id="SM00338">
    <property type="entry name" value="BRLZ"/>
    <property type="match status" value="1"/>
</dbReference>
<dbReference type="CDD" id="cd14707">
    <property type="entry name" value="bZIP_plant_BZIP46"/>
    <property type="match status" value="1"/>
</dbReference>
<accession>W9SKH5</accession>
<dbReference type="InterPro" id="IPR004827">
    <property type="entry name" value="bZIP"/>
</dbReference>
<protein>
    <submittedName>
        <fullName evidence="7">Protein FD</fullName>
    </submittedName>
</protein>
<dbReference type="GO" id="GO:0045893">
    <property type="term" value="P:positive regulation of DNA-templated transcription"/>
    <property type="evidence" value="ECO:0007669"/>
    <property type="project" value="InterPro"/>
</dbReference>
<dbReference type="eggNOG" id="ENOG502RZGX">
    <property type="taxonomic scope" value="Eukaryota"/>
</dbReference>
<feature type="region of interest" description="Disordered" evidence="5">
    <location>
        <begin position="225"/>
        <end position="252"/>
    </location>
</feature>
<keyword evidence="3" id="KW-0539">Nucleus</keyword>
<evidence type="ECO:0000313" key="8">
    <source>
        <dbReference type="Proteomes" id="UP000030645"/>
    </source>
</evidence>
<comment type="subcellular location">
    <subcellularLocation>
        <location evidence="1">Nucleus</location>
    </subcellularLocation>
</comment>
<proteinExistence type="predicted"/>
<evidence type="ECO:0000256" key="2">
    <source>
        <dbReference type="ARBA" id="ARBA00023125"/>
    </source>
</evidence>
<dbReference type="InterPro" id="IPR046347">
    <property type="entry name" value="bZIP_sf"/>
</dbReference>
<dbReference type="AlphaFoldDB" id="W9SKH5"/>
<evidence type="ECO:0000256" key="5">
    <source>
        <dbReference type="SAM" id="MobiDB-lite"/>
    </source>
</evidence>
<dbReference type="PANTHER" id="PTHR22952">
    <property type="entry name" value="CAMP-RESPONSE ELEMENT BINDING PROTEIN-RELATED"/>
    <property type="match status" value="1"/>
</dbReference>
<name>W9SKH5_9ROSA</name>
<feature type="domain" description="BZIP" evidence="6">
    <location>
        <begin position="237"/>
        <end position="252"/>
    </location>
</feature>
<dbReference type="STRING" id="981085.W9SKH5"/>
<reference evidence="8" key="1">
    <citation type="submission" date="2013-01" db="EMBL/GenBank/DDBJ databases">
        <title>Draft Genome Sequence of a Mulberry Tree, Morus notabilis C.K. Schneid.</title>
        <authorList>
            <person name="He N."/>
            <person name="Zhao S."/>
        </authorList>
    </citation>
    <scope>NUCLEOTIDE SEQUENCE</scope>
</reference>
<evidence type="ECO:0000256" key="3">
    <source>
        <dbReference type="ARBA" id="ARBA00023242"/>
    </source>
</evidence>
<feature type="compositionally biased region" description="Low complexity" evidence="5">
    <location>
        <begin position="1"/>
        <end position="42"/>
    </location>
</feature>
<feature type="region of interest" description="Disordered" evidence="5">
    <location>
        <begin position="118"/>
        <end position="140"/>
    </location>
</feature>
<feature type="coiled-coil region" evidence="4">
    <location>
        <begin position="267"/>
        <end position="298"/>
    </location>
</feature>
<dbReference type="SUPFAM" id="SSF57959">
    <property type="entry name" value="Leucine zipper domain"/>
    <property type="match status" value="1"/>
</dbReference>
<keyword evidence="8" id="KW-1185">Reference proteome</keyword>
<evidence type="ECO:0000256" key="4">
    <source>
        <dbReference type="SAM" id="Coils"/>
    </source>
</evidence>
<keyword evidence="4" id="KW-0175">Coiled coil</keyword>
<sequence length="313" mass="35023">MLSSSSGSEEITNSSSSTTTSNTTKKTKSDYSSSSPKSSFSSIPRTMEEVWKDINLSSLGHDNMIISSDQPNANPSTTFPPPPPHHHPIRNIHHQNNFQDFLARPFCNNDLNLPNKSMVVSSMASPPPPPPPSLHHSATALSLNSGPEFRFMDNPLHPHHRHHNHNHNHHDQLMSRPTSANTNPMNMMINSNSNVSSRFINNNNNNLFDSSPLSFGKRFPSCDNSISGGGSGDRRHKRMVKNRESAARSRARKQERNILSLLIFAYTNELELEADRLKEENQRLRKQLEQVCQAAAAQLPKKHSLQRTSTAPF</sequence>
<dbReference type="GO" id="GO:0005634">
    <property type="term" value="C:nucleus"/>
    <property type="evidence" value="ECO:0007669"/>
    <property type="project" value="UniProtKB-SubCell"/>
</dbReference>
<dbReference type="PROSITE" id="PS00036">
    <property type="entry name" value="BZIP_BASIC"/>
    <property type="match status" value="1"/>
</dbReference>
<dbReference type="PANTHER" id="PTHR22952:SF433">
    <property type="entry name" value="PROTEIN FD"/>
    <property type="match status" value="1"/>
</dbReference>